<dbReference type="RefSeq" id="WP_189027037.1">
    <property type="nucleotide sequence ID" value="NZ_BMKR01000013.1"/>
</dbReference>
<proteinExistence type="predicted"/>
<dbReference type="InterPro" id="IPR025164">
    <property type="entry name" value="Toastrack_DUF4097"/>
</dbReference>
<reference evidence="3" key="1">
    <citation type="journal article" date="2014" name="Int. J. Syst. Evol. Microbiol.">
        <title>Complete genome sequence of Corynebacterium casei LMG S-19264T (=DSM 44701T), isolated from a smear-ripened cheese.</title>
        <authorList>
            <consortium name="US DOE Joint Genome Institute (JGI-PGF)"/>
            <person name="Walter F."/>
            <person name="Albersmeier A."/>
            <person name="Kalinowski J."/>
            <person name="Ruckert C."/>
        </authorList>
    </citation>
    <scope>NUCLEOTIDE SEQUENCE</scope>
    <source>
        <strain evidence="3">CGMCC 1.16134</strain>
    </source>
</reference>
<evidence type="ECO:0000313" key="3">
    <source>
        <dbReference type="EMBL" id="GGF86722.1"/>
    </source>
</evidence>
<dbReference type="AlphaFoldDB" id="A0A917CH58"/>
<dbReference type="PROSITE" id="PS51257">
    <property type="entry name" value="PROKAR_LIPOPROTEIN"/>
    <property type="match status" value="1"/>
</dbReference>
<feature type="chain" id="PRO_5038832551" description="DUF4097 domain-containing protein" evidence="1">
    <location>
        <begin position="26"/>
        <end position="204"/>
    </location>
</feature>
<dbReference type="Pfam" id="PF13349">
    <property type="entry name" value="DUF4097"/>
    <property type="match status" value="1"/>
</dbReference>
<reference evidence="3" key="2">
    <citation type="submission" date="2020-09" db="EMBL/GenBank/DDBJ databases">
        <authorList>
            <person name="Sun Q."/>
            <person name="Zhou Y."/>
        </authorList>
    </citation>
    <scope>NUCLEOTIDE SEQUENCE</scope>
    <source>
        <strain evidence="3">CGMCC 1.16134</strain>
    </source>
</reference>
<keyword evidence="1" id="KW-0732">Signal</keyword>
<feature type="signal peptide" evidence="1">
    <location>
        <begin position="1"/>
        <end position="25"/>
    </location>
</feature>
<evidence type="ECO:0000259" key="2">
    <source>
        <dbReference type="Pfam" id="PF13349"/>
    </source>
</evidence>
<gene>
    <name evidence="3" type="ORF">GCM10010912_35000</name>
</gene>
<protein>
    <recommendedName>
        <fullName evidence="2">DUF4097 domain-containing protein</fullName>
    </recommendedName>
</protein>
<accession>A0A917CH58</accession>
<dbReference type="Proteomes" id="UP000637643">
    <property type="component" value="Unassembled WGS sequence"/>
</dbReference>
<name>A0A917CH58_9BACL</name>
<dbReference type="EMBL" id="BMKR01000013">
    <property type="protein sequence ID" value="GGF86722.1"/>
    <property type="molecule type" value="Genomic_DNA"/>
</dbReference>
<keyword evidence="4" id="KW-1185">Reference proteome</keyword>
<comment type="caution">
    <text evidence="3">The sequence shown here is derived from an EMBL/GenBank/DDBJ whole genome shotgun (WGS) entry which is preliminary data.</text>
</comment>
<evidence type="ECO:0000256" key="1">
    <source>
        <dbReference type="SAM" id="SignalP"/>
    </source>
</evidence>
<feature type="domain" description="DUF4097" evidence="2">
    <location>
        <begin position="42"/>
        <end position="203"/>
    </location>
</feature>
<organism evidence="3 4">
    <name type="scientific">Paenibacillus albidus</name>
    <dbReference type="NCBI Taxonomy" id="2041023"/>
    <lineage>
        <taxon>Bacteria</taxon>
        <taxon>Bacillati</taxon>
        <taxon>Bacillota</taxon>
        <taxon>Bacilli</taxon>
        <taxon>Bacillales</taxon>
        <taxon>Paenibacillaceae</taxon>
        <taxon>Paenibacillus</taxon>
    </lineage>
</organism>
<sequence>MKKRTGYKWLTPLAAVFLMLGLAGCGDKAVEQTASFAGGKVQQIQINTDGQSVKVSRSEDAEVKIRMKTSGELPAVLDGDVLTVNLEPASGFIHLKSATLYLEIPDQSYQSISLITTSGDIELADAQARDIQLAADSGSITVSGYTGTVEAATQSGKINSSLADPADIKNDGGGQSLKLTIDGADTGTSVLSAKSQSGNISVEK</sequence>
<evidence type="ECO:0000313" key="4">
    <source>
        <dbReference type="Proteomes" id="UP000637643"/>
    </source>
</evidence>